<proteinExistence type="predicted"/>
<dbReference type="PANTHER" id="PTHR40469">
    <property type="entry name" value="SECRETED GLYCOSYL HYDROLASE"/>
    <property type="match status" value="1"/>
</dbReference>
<organism evidence="3">
    <name type="scientific">Singulisphaera sp. Ch08</name>
    <dbReference type="NCBI Taxonomy" id="3120278"/>
    <lineage>
        <taxon>Bacteria</taxon>
        <taxon>Pseudomonadati</taxon>
        <taxon>Planctomycetota</taxon>
        <taxon>Planctomycetia</taxon>
        <taxon>Isosphaerales</taxon>
        <taxon>Isosphaeraceae</taxon>
        <taxon>Singulisphaera</taxon>
    </lineage>
</organism>
<evidence type="ECO:0000313" key="3">
    <source>
        <dbReference type="EMBL" id="XBH08126.1"/>
    </source>
</evidence>
<protein>
    <submittedName>
        <fullName evidence="3">ThuA domain-containing protein</fullName>
    </submittedName>
</protein>
<feature type="domain" description="ThuA-like" evidence="2">
    <location>
        <begin position="35"/>
        <end position="253"/>
    </location>
</feature>
<evidence type="ECO:0000256" key="1">
    <source>
        <dbReference type="SAM" id="SignalP"/>
    </source>
</evidence>
<dbReference type="RefSeq" id="WP_406700964.1">
    <property type="nucleotide sequence ID" value="NZ_CP155447.1"/>
</dbReference>
<name>A0AAU7CSL1_9BACT</name>
<keyword evidence="1" id="KW-0732">Signal</keyword>
<feature type="signal peptide" evidence="1">
    <location>
        <begin position="1"/>
        <end position="23"/>
    </location>
</feature>
<dbReference type="EMBL" id="CP155447">
    <property type="protein sequence ID" value="XBH08126.1"/>
    <property type="molecule type" value="Genomic_DNA"/>
</dbReference>
<dbReference type="Gene3D" id="3.40.50.880">
    <property type="match status" value="1"/>
</dbReference>
<feature type="chain" id="PRO_5043369298" evidence="1">
    <location>
        <begin position="24"/>
        <end position="257"/>
    </location>
</feature>
<accession>A0AAU7CSL1</accession>
<evidence type="ECO:0000259" key="2">
    <source>
        <dbReference type="Pfam" id="PF06283"/>
    </source>
</evidence>
<dbReference type="PANTHER" id="PTHR40469:SF2">
    <property type="entry name" value="GALACTOSE-BINDING DOMAIN-LIKE SUPERFAMILY PROTEIN"/>
    <property type="match status" value="1"/>
</dbReference>
<dbReference type="InterPro" id="IPR029010">
    <property type="entry name" value="ThuA-like"/>
</dbReference>
<dbReference type="InterPro" id="IPR029062">
    <property type="entry name" value="Class_I_gatase-like"/>
</dbReference>
<reference evidence="3" key="1">
    <citation type="submission" date="2024-05" db="EMBL/GenBank/DDBJ databases">
        <title>Planctomycetes of the genus Singulisphaera possess chitinolytic capabilities.</title>
        <authorList>
            <person name="Ivanova A."/>
        </authorList>
    </citation>
    <scope>NUCLEOTIDE SEQUENCE</scope>
    <source>
        <strain evidence="3">Ch08T</strain>
    </source>
</reference>
<dbReference type="SUPFAM" id="SSF52317">
    <property type="entry name" value="Class I glutamine amidotransferase-like"/>
    <property type="match status" value="1"/>
</dbReference>
<gene>
    <name evidence="3" type="ORF">V5E97_19435</name>
</gene>
<dbReference type="AlphaFoldDB" id="A0AAU7CSL1"/>
<sequence length="257" mass="28741">MRTRRFLLWTLALGCLSSTPALAQKKVPKGVKATRILLLTGGARNHHGYRDQAFYLANVLEDTGRYEVTIAEDASILETPAMKKYDLLIVNADRRDDEFKFTLDQQKALLDYVKAGHGYVSIHGADNAAPDWIPAWREMLGGVFSHIGLPDSKTKKATFKIKVVKSDDPIMRGVSDFDIKDELYYHMQMEPGVEPLATTDLDGGTWPVAWTRIYGEGRVFHTPLGHRDFGPGKDEPLQNPSLLKMVVQGIDWVATGK</sequence>
<dbReference type="Pfam" id="PF06283">
    <property type="entry name" value="ThuA"/>
    <property type="match status" value="1"/>
</dbReference>